<reference evidence="4" key="2">
    <citation type="submission" date="2020-09" db="EMBL/GenBank/DDBJ databases">
        <authorList>
            <person name="Sun Q."/>
            <person name="Zhou Y."/>
        </authorList>
    </citation>
    <scope>NUCLEOTIDE SEQUENCE</scope>
    <source>
        <strain evidence="4">CGMCC 1.15360</strain>
    </source>
</reference>
<dbReference type="PANTHER" id="PTHR43877:SF1">
    <property type="entry name" value="ACETYLTRANSFERASE"/>
    <property type="match status" value="1"/>
</dbReference>
<accession>A0A916Z5E8</accession>
<keyword evidence="5" id="KW-1185">Reference proteome</keyword>
<name>A0A916Z5E8_9SPHN</name>
<evidence type="ECO:0000313" key="4">
    <source>
        <dbReference type="EMBL" id="GGD75470.1"/>
    </source>
</evidence>
<dbReference type="PANTHER" id="PTHR43877">
    <property type="entry name" value="AMINOALKYLPHOSPHONATE N-ACETYLTRANSFERASE-RELATED-RELATED"/>
    <property type="match status" value="1"/>
</dbReference>
<dbReference type="Gene3D" id="3.40.630.30">
    <property type="match status" value="1"/>
</dbReference>
<dbReference type="GO" id="GO:0016747">
    <property type="term" value="F:acyltransferase activity, transferring groups other than amino-acyl groups"/>
    <property type="evidence" value="ECO:0007669"/>
    <property type="project" value="InterPro"/>
</dbReference>
<keyword evidence="2" id="KW-0012">Acyltransferase</keyword>
<feature type="domain" description="N-acetyltransferase" evidence="3">
    <location>
        <begin position="2"/>
        <end position="140"/>
    </location>
</feature>
<dbReference type="InterPro" id="IPR016181">
    <property type="entry name" value="Acyl_CoA_acyltransferase"/>
</dbReference>
<dbReference type="Pfam" id="PF00583">
    <property type="entry name" value="Acetyltransf_1"/>
    <property type="match status" value="1"/>
</dbReference>
<proteinExistence type="predicted"/>
<evidence type="ECO:0000256" key="1">
    <source>
        <dbReference type="ARBA" id="ARBA00022679"/>
    </source>
</evidence>
<dbReference type="NCBIfam" id="NF002959">
    <property type="entry name" value="PRK03624.1"/>
    <property type="match status" value="1"/>
</dbReference>
<sequence length="140" mass="15357">MTAIRHATLDDREAVIALWQACALTRPWNDPAADFDRAVGYAGSGVLVCETGGRIVSTAMTGFDGHRGWIYYLATAPGHERAGHARRIITACEEFLRGLDCPKVEIMVRSGNAAEGFYPALGWERQEVAVWAHRLDVDQG</sequence>
<dbReference type="RefSeq" id="WP_066769948.1">
    <property type="nucleotide sequence ID" value="NZ_BMIP01000006.1"/>
</dbReference>
<dbReference type="AlphaFoldDB" id="A0A916Z5E8"/>
<organism evidence="4 5">
    <name type="scientific">Croceicoccus mobilis</name>
    <dbReference type="NCBI Taxonomy" id="1703339"/>
    <lineage>
        <taxon>Bacteria</taxon>
        <taxon>Pseudomonadati</taxon>
        <taxon>Pseudomonadota</taxon>
        <taxon>Alphaproteobacteria</taxon>
        <taxon>Sphingomonadales</taxon>
        <taxon>Erythrobacteraceae</taxon>
        <taxon>Croceicoccus</taxon>
    </lineage>
</organism>
<dbReference type="Proteomes" id="UP000612349">
    <property type="component" value="Unassembled WGS sequence"/>
</dbReference>
<dbReference type="EMBL" id="BMIP01000006">
    <property type="protein sequence ID" value="GGD75470.1"/>
    <property type="molecule type" value="Genomic_DNA"/>
</dbReference>
<evidence type="ECO:0000313" key="5">
    <source>
        <dbReference type="Proteomes" id="UP000612349"/>
    </source>
</evidence>
<protein>
    <submittedName>
        <fullName evidence="4">GNAT family acetyltransferase</fullName>
    </submittedName>
</protein>
<dbReference type="OrthoDB" id="1821130at2"/>
<gene>
    <name evidence="4" type="ORF">GCM10010990_26340</name>
</gene>
<dbReference type="SUPFAM" id="SSF55729">
    <property type="entry name" value="Acyl-CoA N-acyltransferases (Nat)"/>
    <property type="match status" value="1"/>
</dbReference>
<dbReference type="InterPro" id="IPR000182">
    <property type="entry name" value="GNAT_dom"/>
</dbReference>
<dbReference type="InterPro" id="IPR050832">
    <property type="entry name" value="Bact_Acetyltransf"/>
</dbReference>
<evidence type="ECO:0000256" key="2">
    <source>
        <dbReference type="ARBA" id="ARBA00023315"/>
    </source>
</evidence>
<keyword evidence="1" id="KW-0808">Transferase</keyword>
<reference evidence="4" key="1">
    <citation type="journal article" date="2014" name="Int. J. Syst. Evol. Microbiol.">
        <title>Complete genome sequence of Corynebacterium casei LMG S-19264T (=DSM 44701T), isolated from a smear-ripened cheese.</title>
        <authorList>
            <consortium name="US DOE Joint Genome Institute (JGI-PGF)"/>
            <person name="Walter F."/>
            <person name="Albersmeier A."/>
            <person name="Kalinowski J."/>
            <person name="Ruckert C."/>
        </authorList>
    </citation>
    <scope>NUCLEOTIDE SEQUENCE</scope>
    <source>
        <strain evidence="4">CGMCC 1.15360</strain>
    </source>
</reference>
<evidence type="ECO:0000259" key="3">
    <source>
        <dbReference type="PROSITE" id="PS51186"/>
    </source>
</evidence>
<comment type="caution">
    <text evidence="4">The sequence shown here is derived from an EMBL/GenBank/DDBJ whole genome shotgun (WGS) entry which is preliminary data.</text>
</comment>
<dbReference type="PROSITE" id="PS51186">
    <property type="entry name" value="GNAT"/>
    <property type="match status" value="1"/>
</dbReference>